<protein>
    <submittedName>
        <fullName evidence="1">Uncharacterized protein</fullName>
    </submittedName>
</protein>
<name>A0A498K6M7_MALDO</name>
<sequence length="80" mass="9276">MLKLHLKPAKTSVLKDTRYAIDSVVTHCAVKFPCWALSDLLSFQQTLEEMLMTRTSFQYLLKKHGGKQAAWEYPFVVAWE</sequence>
<gene>
    <name evidence="1" type="ORF">DVH24_003853</name>
</gene>
<accession>A0A498K6M7</accession>
<dbReference type="STRING" id="3750.A0A498K6M7"/>
<organism evidence="1 2">
    <name type="scientific">Malus domestica</name>
    <name type="common">Apple</name>
    <name type="synonym">Pyrus malus</name>
    <dbReference type="NCBI Taxonomy" id="3750"/>
    <lineage>
        <taxon>Eukaryota</taxon>
        <taxon>Viridiplantae</taxon>
        <taxon>Streptophyta</taxon>
        <taxon>Embryophyta</taxon>
        <taxon>Tracheophyta</taxon>
        <taxon>Spermatophyta</taxon>
        <taxon>Magnoliopsida</taxon>
        <taxon>eudicotyledons</taxon>
        <taxon>Gunneridae</taxon>
        <taxon>Pentapetalae</taxon>
        <taxon>rosids</taxon>
        <taxon>fabids</taxon>
        <taxon>Rosales</taxon>
        <taxon>Rosaceae</taxon>
        <taxon>Amygdaloideae</taxon>
        <taxon>Maleae</taxon>
        <taxon>Malus</taxon>
    </lineage>
</organism>
<evidence type="ECO:0000313" key="2">
    <source>
        <dbReference type="Proteomes" id="UP000290289"/>
    </source>
</evidence>
<dbReference type="Proteomes" id="UP000290289">
    <property type="component" value="Chromosome 3"/>
</dbReference>
<keyword evidence="2" id="KW-1185">Reference proteome</keyword>
<reference evidence="1 2" key="1">
    <citation type="submission" date="2018-10" db="EMBL/GenBank/DDBJ databases">
        <title>A high-quality apple genome assembly.</title>
        <authorList>
            <person name="Hu J."/>
        </authorList>
    </citation>
    <scope>NUCLEOTIDE SEQUENCE [LARGE SCALE GENOMIC DNA]</scope>
    <source>
        <strain evidence="2">cv. HFTH1</strain>
        <tissue evidence="1">Young leaf</tissue>
    </source>
</reference>
<evidence type="ECO:0000313" key="1">
    <source>
        <dbReference type="EMBL" id="RXI03201.1"/>
    </source>
</evidence>
<proteinExistence type="predicted"/>
<dbReference type="EMBL" id="RDQH01000329">
    <property type="protein sequence ID" value="RXI03201.1"/>
    <property type="molecule type" value="Genomic_DNA"/>
</dbReference>
<dbReference type="AlphaFoldDB" id="A0A498K6M7"/>
<comment type="caution">
    <text evidence="1">The sequence shown here is derived from an EMBL/GenBank/DDBJ whole genome shotgun (WGS) entry which is preliminary data.</text>
</comment>